<dbReference type="PROSITE" id="PS00018">
    <property type="entry name" value="EF_HAND_1"/>
    <property type="match status" value="1"/>
</dbReference>
<accession>A0A1F6GUB1</accession>
<name>A0A1F6GUB1_9PROT</name>
<gene>
    <name evidence="1" type="ORF">A2557_11715</name>
</gene>
<dbReference type="InterPro" id="IPR018247">
    <property type="entry name" value="EF_Hand_1_Ca_BS"/>
</dbReference>
<evidence type="ECO:0000313" key="1">
    <source>
        <dbReference type="EMBL" id="OGH01674.1"/>
    </source>
</evidence>
<dbReference type="Proteomes" id="UP000177583">
    <property type="component" value="Unassembled WGS sequence"/>
</dbReference>
<proteinExistence type="predicted"/>
<dbReference type="EMBL" id="MFNF01000030">
    <property type="protein sequence ID" value="OGH01674.1"/>
    <property type="molecule type" value="Genomic_DNA"/>
</dbReference>
<protein>
    <submittedName>
        <fullName evidence="1">Uncharacterized protein</fullName>
    </submittedName>
</protein>
<dbReference type="AlphaFoldDB" id="A0A1F6GUB1"/>
<organism evidence="1 2">
    <name type="scientific">Candidatus Lambdaproteobacteria bacterium RIFOXYD2_FULL_56_26</name>
    <dbReference type="NCBI Taxonomy" id="1817773"/>
    <lineage>
        <taxon>Bacteria</taxon>
        <taxon>Pseudomonadati</taxon>
        <taxon>Pseudomonadota</taxon>
        <taxon>Candidatus Lambdaproteobacteria</taxon>
    </lineage>
</organism>
<sequence length="415" mass="46576">MLPRYAPQRFSRKLKFFFNFLGFQAKQVANQPFLAKRAIIMKQLFYLKHLFALGLMFWLVLALGSSSALAGEKSAYQRRMELKIKKVIVNEVDNHLVNFINLLEKNGQPNEMKKKLKVAKTKALVIRWALQKVVSEEANAAERYLYKASHFLAYTTKLEGFADCCSAEINDQTSDCFVLFDNNKNKFMSWFEIQSVLLEKPSSPSFKDNHLDVLACDELDKELKTDCMKIENYAQAFVQLAQYATRDAVDKEVGKVNLDDAEATVMAHYLASTGLYLSVGLSPLSAGTLWCGINDPQVKAAGSPCSKSQLSTGVFPAFLFEKIGYSWGQEGDQHLNLYLTGFVSGLLSNSGANWSAGMKNLFGFGMEYGWHSYELLEVNFHTMLLFTRATNGSINNQVPSQIVGFNISIPLSDLL</sequence>
<comment type="caution">
    <text evidence="1">The sequence shown here is derived from an EMBL/GenBank/DDBJ whole genome shotgun (WGS) entry which is preliminary data.</text>
</comment>
<reference evidence="1 2" key="1">
    <citation type="journal article" date="2016" name="Nat. Commun.">
        <title>Thousands of microbial genomes shed light on interconnected biogeochemical processes in an aquifer system.</title>
        <authorList>
            <person name="Anantharaman K."/>
            <person name="Brown C.T."/>
            <person name="Hug L.A."/>
            <person name="Sharon I."/>
            <person name="Castelle C.J."/>
            <person name="Probst A.J."/>
            <person name="Thomas B.C."/>
            <person name="Singh A."/>
            <person name="Wilkins M.J."/>
            <person name="Karaoz U."/>
            <person name="Brodie E.L."/>
            <person name="Williams K.H."/>
            <person name="Hubbard S.S."/>
            <person name="Banfield J.F."/>
        </authorList>
    </citation>
    <scope>NUCLEOTIDE SEQUENCE [LARGE SCALE GENOMIC DNA]</scope>
</reference>
<evidence type="ECO:0000313" key="2">
    <source>
        <dbReference type="Proteomes" id="UP000177583"/>
    </source>
</evidence>